<reference evidence="11" key="1">
    <citation type="submission" date="2021-03" db="EMBL/GenBank/DDBJ databases">
        <authorList>
            <person name="Tagirdzhanova G."/>
        </authorList>
    </citation>
    <scope>NUCLEOTIDE SEQUENCE</scope>
</reference>
<comment type="caution">
    <text evidence="11">The sequence shown here is derived from an EMBL/GenBank/DDBJ whole genome shotgun (WGS) entry which is preliminary data.</text>
</comment>
<evidence type="ECO:0000313" key="11">
    <source>
        <dbReference type="EMBL" id="CAF9940466.1"/>
    </source>
</evidence>
<evidence type="ECO:0000259" key="10">
    <source>
        <dbReference type="SMART" id="SM00661"/>
    </source>
</evidence>
<evidence type="ECO:0000256" key="1">
    <source>
        <dbReference type="ARBA" id="ARBA00004604"/>
    </source>
</evidence>
<dbReference type="FunFam" id="2.20.25.10:FF:000008">
    <property type="entry name" value="DNA-directed RNA polymerase II subunit RPB9"/>
    <property type="match status" value="1"/>
</dbReference>
<keyword evidence="12" id="KW-1185">Reference proteome</keyword>
<dbReference type="OrthoDB" id="282270at2759"/>
<comment type="subcellular location">
    <subcellularLocation>
        <location evidence="1">Nucleus</location>
        <location evidence="1">Nucleolus</location>
    </subcellularLocation>
</comment>
<evidence type="ECO:0000256" key="7">
    <source>
        <dbReference type="ARBA" id="ARBA00023163"/>
    </source>
</evidence>
<dbReference type="InterPro" id="IPR001529">
    <property type="entry name" value="Zn_ribbon_RPB9"/>
</dbReference>
<evidence type="ECO:0000256" key="3">
    <source>
        <dbReference type="ARBA" id="ARBA00022478"/>
    </source>
</evidence>
<keyword evidence="4" id="KW-0479">Metal-binding</keyword>
<dbReference type="GO" id="GO:0006351">
    <property type="term" value="P:DNA-templated transcription"/>
    <property type="evidence" value="ECO:0007669"/>
    <property type="project" value="InterPro"/>
</dbReference>
<keyword evidence="5" id="KW-0863">Zinc-finger</keyword>
<accession>A0A8H3J4A4</accession>
<evidence type="ECO:0000256" key="2">
    <source>
        <dbReference type="ARBA" id="ARBA00008925"/>
    </source>
</evidence>
<dbReference type="AlphaFoldDB" id="A0A8H3J4A4"/>
<feature type="compositionally biased region" description="Acidic residues" evidence="9">
    <location>
        <begin position="139"/>
        <end position="154"/>
    </location>
</feature>
<dbReference type="Proteomes" id="UP000664203">
    <property type="component" value="Unassembled WGS sequence"/>
</dbReference>
<name>A0A8H3J4A4_9LECA</name>
<dbReference type="Pfam" id="PF02150">
    <property type="entry name" value="Zn_ribbon_RPB9"/>
    <property type="match status" value="1"/>
</dbReference>
<dbReference type="SMART" id="SM00661">
    <property type="entry name" value="RPOL9"/>
    <property type="match status" value="1"/>
</dbReference>
<sequence length="177" mass="20113">MASPAPSTDAQPTKVQEQITFRFCRECSNMLYPKEDRMTNKLMFACRTCQFSEEAISSCVFRNNMYNTVGETAGVTQDVGSDPTVGDPDDWNCCTLCGMLLGEEGWEERIGRGGVNEDKDKEKRMMAMALDLREMSRMEDEDEEMDGEPDTTGDEQERTVRIEGEKRDVKERCGERS</sequence>
<keyword evidence="3" id="KW-0240">DNA-directed RNA polymerase</keyword>
<keyword evidence="8" id="KW-0539">Nucleus</keyword>
<protein>
    <recommendedName>
        <fullName evidence="10">DNA-directed RNA polymerase II subunit RPB9-like zinc ribbon domain-containing protein</fullName>
    </recommendedName>
</protein>
<feature type="region of interest" description="Disordered" evidence="9">
    <location>
        <begin position="132"/>
        <end position="177"/>
    </location>
</feature>
<evidence type="ECO:0000313" key="12">
    <source>
        <dbReference type="Proteomes" id="UP000664203"/>
    </source>
</evidence>
<dbReference type="GO" id="GO:0005730">
    <property type="term" value="C:nucleolus"/>
    <property type="evidence" value="ECO:0007669"/>
    <property type="project" value="UniProtKB-SubCell"/>
</dbReference>
<dbReference type="Gene3D" id="2.20.25.10">
    <property type="match status" value="1"/>
</dbReference>
<dbReference type="SUPFAM" id="SSF57783">
    <property type="entry name" value="Zinc beta-ribbon"/>
    <property type="match status" value="1"/>
</dbReference>
<dbReference type="EMBL" id="CAJPDR010000604">
    <property type="protein sequence ID" value="CAF9940466.1"/>
    <property type="molecule type" value="Genomic_DNA"/>
</dbReference>
<organism evidence="11 12">
    <name type="scientific">Alectoria fallacina</name>
    <dbReference type="NCBI Taxonomy" id="1903189"/>
    <lineage>
        <taxon>Eukaryota</taxon>
        <taxon>Fungi</taxon>
        <taxon>Dikarya</taxon>
        <taxon>Ascomycota</taxon>
        <taxon>Pezizomycotina</taxon>
        <taxon>Lecanoromycetes</taxon>
        <taxon>OSLEUM clade</taxon>
        <taxon>Lecanoromycetidae</taxon>
        <taxon>Lecanorales</taxon>
        <taxon>Lecanorineae</taxon>
        <taxon>Parmeliaceae</taxon>
        <taxon>Alectoria</taxon>
    </lineage>
</organism>
<evidence type="ECO:0000256" key="5">
    <source>
        <dbReference type="ARBA" id="ARBA00022771"/>
    </source>
</evidence>
<keyword evidence="7" id="KW-0804">Transcription</keyword>
<evidence type="ECO:0000256" key="8">
    <source>
        <dbReference type="ARBA" id="ARBA00023242"/>
    </source>
</evidence>
<feature type="domain" description="DNA-directed RNA polymerase II subunit RPB9-like zinc ribbon" evidence="10">
    <location>
        <begin position="22"/>
        <end position="75"/>
    </location>
</feature>
<comment type="similarity">
    <text evidence="2">Belongs to the archaeal RpoM/eukaryotic RPA12/RPB9/RPC11 RNA polymerase family.</text>
</comment>
<dbReference type="GO" id="GO:0005665">
    <property type="term" value="C:RNA polymerase II, core complex"/>
    <property type="evidence" value="ECO:0007669"/>
    <property type="project" value="UniProtKB-ARBA"/>
</dbReference>
<evidence type="ECO:0000256" key="6">
    <source>
        <dbReference type="ARBA" id="ARBA00022833"/>
    </source>
</evidence>
<dbReference type="GO" id="GO:0008270">
    <property type="term" value="F:zinc ion binding"/>
    <property type="evidence" value="ECO:0007669"/>
    <property type="project" value="UniProtKB-KW"/>
</dbReference>
<feature type="compositionally biased region" description="Basic and acidic residues" evidence="9">
    <location>
        <begin position="155"/>
        <end position="177"/>
    </location>
</feature>
<keyword evidence="6" id="KW-0862">Zinc</keyword>
<gene>
    <name evidence="11" type="ORF">ALECFALPRED_008682</name>
</gene>
<evidence type="ECO:0000256" key="9">
    <source>
        <dbReference type="SAM" id="MobiDB-lite"/>
    </source>
</evidence>
<evidence type="ECO:0000256" key="4">
    <source>
        <dbReference type="ARBA" id="ARBA00022723"/>
    </source>
</evidence>
<proteinExistence type="inferred from homology"/>